<evidence type="ECO:0000256" key="1">
    <source>
        <dbReference type="SAM" id="Phobius"/>
    </source>
</evidence>
<evidence type="ECO:0000313" key="2">
    <source>
        <dbReference type="EMBL" id="MCW7555288.1"/>
    </source>
</evidence>
<keyword evidence="1" id="KW-0812">Transmembrane</keyword>
<accession>A0ABT3N0X8</accession>
<protein>
    <submittedName>
        <fullName evidence="2">Lar family restriction alleviation protein</fullName>
    </submittedName>
</protein>
<feature type="transmembrane region" description="Helical" evidence="1">
    <location>
        <begin position="69"/>
        <end position="93"/>
    </location>
</feature>
<dbReference type="RefSeq" id="WP_262565056.1">
    <property type="nucleotide sequence ID" value="NZ_JAPFCC010000001.1"/>
</dbReference>
<evidence type="ECO:0000313" key="3">
    <source>
        <dbReference type="Proteomes" id="UP001209854"/>
    </source>
</evidence>
<reference evidence="2 3" key="1">
    <citation type="submission" date="2022-10" db="EMBL/GenBank/DDBJ databases">
        <title>High-quality genome sequences of two octocoral-associated bacteria, Endozoicomonas euniceicola EF212 and Endozoicomonas gorgoniicola PS125.</title>
        <authorList>
            <person name="Chiou Y.-J."/>
            <person name="Chen Y.-H."/>
        </authorList>
    </citation>
    <scope>NUCLEOTIDE SEQUENCE [LARGE SCALE GENOMIC DNA]</scope>
    <source>
        <strain evidence="2 3">PS125</strain>
    </source>
</reference>
<proteinExistence type="predicted"/>
<gene>
    <name evidence="2" type="ORF">NX722_22195</name>
</gene>
<name>A0ABT3N0X8_9GAMM</name>
<sequence>MEKNLPFALLKPCPCCRGKAELSDMVVAETQMWQVHCNRCGLSSELDDDLEFSVQCWNRRLESERLRMWLTLSATTVPLVAVLAFLAGSYLGISLFS</sequence>
<comment type="caution">
    <text evidence="2">The sequence shown here is derived from an EMBL/GenBank/DDBJ whole genome shotgun (WGS) entry which is preliminary data.</text>
</comment>
<organism evidence="2 3">
    <name type="scientific">Endozoicomonas gorgoniicola</name>
    <dbReference type="NCBI Taxonomy" id="1234144"/>
    <lineage>
        <taxon>Bacteria</taxon>
        <taxon>Pseudomonadati</taxon>
        <taxon>Pseudomonadota</taxon>
        <taxon>Gammaproteobacteria</taxon>
        <taxon>Oceanospirillales</taxon>
        <taxon>Endozoicomonadaceae</taxon>
        <taxon>Endozoicomonas</taxon>
    </lineage>
</organism>
<keyword evidence="3" id="KW-1185">Reference proteome</keyword>
<keyword evidence="1" id="KW-1133">Transmembrane helix</keyword>
<dbReference type="Proteomes" id="UP001209854">
    <property type="component" value="Unassembled WGS sequence"/>
</dbReference>
<keyword evidence="1" id="KW-0472">Membrane</keyword>
<dbReference type="EMBL" id="JAPFCC010000001">
    <property type="protein sequence ID" value="MCW7555288.1"/>
    <property type="molecule type" value="Genomic_DNA"/>
</dbReference>